<dbReference type="STRING" id="443254.Marpi_0303"/>
<proteinExistence type="predicted"/>
<name>H2J426_MARPK</name>
<keyword evidence="3" id="KW-1185">Reference proteome</keyword>
<organism evidence="2 3">
    <name type="scientific">Marinitoga piezophila (strain DSM 14283 / JCM 11233 / KA3)</name>
    <dbReference type="NCBI Taxonomy" id="443254"/>
    <lineage>
        <taxon>Bacteria</taxon>
        <taxon>Thermotogati</taxon>
        <taxon>Thermotogota</taxon>
        <taxon>Thermotogae</taxon>
        <taxon>Petrotogales</taxon>
        <taxon>Petrotogaceae</taxon>
        <taxon>Marinitoga</taxon>
    </lineage>
</organism>
<dbReference type="EMBL" id="CP003257">
    <property type="protein sequence ID" value="AEX84754.1"/>
    <property type="molecule type" value="Genomic_DNA"/>
</dbReference>
<reference evidence="3" key="2">
    <citation type="submission" date="2012-01" db="EMBL/GenBank/DDBJ databases">
        <title>Complete sequence of chromosome of Marinitoga piezophila KA3.</title>
        <authorList>
            <person name="Lucas S."/>
            <person name="Han J."/>
            <person name="Lapidus A."/>
            <person name="Cheng J.-F."/>
            <person name="Goodwin L."/>
            <person name="Pitluck S."/>
            <person name="Peters L."/>
            <person name="Mikhailova N."/>
            <person name="Teshima H."/>
            <person name="Detter J.C."/>
            <person name="Han C."/>
            <person name="Tapia R."/>
            <person name="Land M."/>
            <person name="Hauser L."/>
            <person name="Kyrpides N."/>
            <person name="Ivanova N."/>
            <person name="Pagani I."/>
            <person name="Jebbar M."/>
            <person name="Vannier P."/>
            <person name="Oger P."/>
            <person name="Cario A."/>
            <person name="Bartlett D."/>
            <person name="Noll K.M."/>
            <person name="Woyke T."/>
        </authorList>
    </citation>
    <scope>NUCLEOTIDE SEQUENCE [LARGE SCALE GENOMIC DNA]</scope>
    <source>
        <strain evidence="3">DSM 14283 / JCM 11233 / KA3</strain>
    </source>
</reference>
<dbReference type="Proteomes" id="UP000007161">
    <property type="component" value="Chromosome"/>
</dbReference>
<gene>
    <name evidence="2" type="ordered locus">Marpi_0303</name>
</gene>
<dbReference type="OrthoDB" id="48741at2"/>
<evidence type="ECO:0000313" key="2">
    <source>
        <dbReference type="EMBL" id="AEX84754.1"/>
    </source>
</evidence>
<dbReference type="AlphaFoldDB" id="H2J426"/>
<sequence length="255" mass="30041">MELTYIDLINQFHMIRRAKGLGPIETALYFIILDEYNSRYWPDSLAVPTWVLMEQVDIKHKSTFFNHLNKLQQAGLIEFIKAKNQYEKMIIKINAVLINDTPLRTAPITASQQQRNSNATAPEQQRNSNFLKNALFADYRSRKDNKDIKDNKDTDIYNVAIEILDYLNEKANKKFKPTKGNLKYINARLKEKYQKEDFFKVIDLKVKQWINDPKMKQYLRPSTLFNSEKFDAYLNESLESNENTDTLFIEYPYGG</sequence>
<dbReference type="eggNOG" id="COG1846">
    <property type="taxonomic scope" value="Bacteria"/>
</dbReference>
<dbReference type="KEGG" id="mpz:Marpi_0303"/>
<accession>H2J426</accession>
<dbReference type="HOGENOM" id="CLU_1089058_0_0_0"/>
<evidence type="ECO:0000259" key="1">
    <source>
        <dbReference type="Pfam" id="PF09524"/>
    </source>
</evidence>
<protein>
    <recommendedName>
        <fullName evidence="1">Phage conserved hypothetical protein C-terminal domain-containing protein</fullName>
    </recommendedName>
</protein>
<dbReference type="RefSeq" id="WP_014295826.1">
    <property type="nucleotide sequence ID" value="NC_016751.1"/>
</dbReference>
<dbReference type="InterPro" id="IPR011741">
    <property type="entry name" value="Phg_2220_C"/>
</dbReference>
<reference evidence="2 3" key="1">
    <citation type="journal article" date="2012" name="J. Bacteriol.">
        <title>Complete Genome Sequence of the Thermophilic, Piezophilic, Heterotrophic Bacterium Marinitoga piezophila KA3.</title>
        <authorList>
            <person name="Lucas S."/>
            <person name="Han J."/>
            <person name="Lapidus A."/>
            <person name="Cheng J.F."/>
            <person name="Goodwin L.A."/>
            <person name="Pitluck S."/>
            <person name="Peters L."/>
            <person name="Mikhailova N."/>
            <person name="Teshima H."/>
            <person name="Detter J.C."/>
            <person name="Han C."/>
            <person name="Tapia R."/>
            <person name="Land M."/>
            <person name="Hauser L."/>
            <person name="Kyrpides N.C."/>
            <person name="Ivanova N."/>
            <person name="Pagani I."/>
            <person name="Vannier P."/>
            <person name="Oger P."/>
            <person name="Bartlett D.H."/>
            <person name="Noll K.M."/>
            <person name="Woyke T."/>
            <person name="Jebbar M."/>
        </authorList>
    </citation>
    <scope>NUCLEOTIDE SEQUENCE [LARGE SCALE GENOMIC DNA]</scope>
    <source>
        <strain evidence="3">DSM 14283 / JCM 11233 / KA3</strain>
    </source>
</reference>
<evidence type="ECO:0000313" key="3">
    <source>
        <dbReference type="Proteomes" id="UP000007161"/>
    </source>
</evidence>
<feature type="domain" description="Phage conserved hypothetical protein C-terminal" evidence="1">
    <location>
        <begin position="163"/>
        <end position="235"/>
    </location>
</feature>
<dbReference type="Pfam" id="PF09524">
    <property type="entry name" value="Phg_2220_C"/>
    <property type="match status" value="1"/>
</dbReference>
<dbReference type="NCBIfam" id="TIGR02220">
    <property type="entry name" value="phg_TIGR02220"/>
    <property type="match status" value="1"/>
</dbReference>